<proteinExistence type="predicted"/>
<gene>
    <name evidence="1" type="ORF">PHYPA_001715</name>
</gene>
<protein>
    <submittedName>
        <fullName evidence="1 2">Uncharacterized protein</fullName>
    </submittedName>
</protein>
<dbReference type="AlphaFoldDB" id="A0A2K1LB86"/>
<reference evidence="1 3" key="2">
    <citation type="journal article" date="2018" name="Plant J.">
        <title>The Physcomitrella patens chromosome-scale assembly reveals moss genome structure and evolution.</title>
        <authorList>
            <person name="Lang D."/>
            <person name="Ullrich K.K."/>
            <person name="Murat F."/>
            <person name="Fuchs J."/>
            <person name="Jenkins J."/>
            <person name="Haas F.B."/>
            <person name="Piednoel M."/>
            <person name="Gundlach H."/>
            <person name="Van Bel M."/>
            <person name="Meyberg R."/>
            <person name="Vives C."/>
            <person name="Morata J."/>
            <person name="Symeonidi A."/>
            <person name="Hiss M."/>
            <person name="Muchero W."/>
            <person name="Kamisugi Y."/>
            <person name="Saleh O."/>
            <person name="Blanc G."/>
            <person name="Decker E.L."/>
            <person name="van Gessel N."/>
            <person name="Grimwood J."/>
            <person name="Hayes R.D."/>
            <person name="Graham S.W."/>
            <person name="Gunter L.E."/>
            <person name="McDaniel S.F."/>
            <person name="Hoernstein S.N.W."/>
            <person name="Larsson A."/>
            <person name="Li F.W."/>
            <person name="Perroud P.F."/>
            <person name="Phillips J."/>
            <person name="Ranjan P."/>
            <person name="Rokshar D.S."/>
            <person name="Rothfels C.J."/>
            <person name="Schneider L."/>
            <person name="Shu S."/>
            <person name="Stevenson D.W."/>
            <person name="Thummler F."/>
            <person name="Tillich M."/>
            <person name="Villarreal Aguilar J.C."/>
            <person name="Widiez T."/>
            <person name="Wong G.K."/>
            <person name="Wymore A."/>
            <person name="Zhang Y."/>
            <person name="Zimmer A.D."/>
            <person name="Quatrano R.S."/>
            <person name="Mayer K.F.X."/>
            <person name="Goodstein D."/>
            <person name="Casacuberta J.M."/>
            <person name="Vandepoele K."/>
            <person name="Reski R."/>
            <person name="Cuming A.C."/>
            <person name="Tuskan G.A."/>
            <person name="Maumus F."/>
            <person name="Salse J."/>
            <person name="Schmutz J."/>
            <person name="Rensing S.A."/>
        </authorList>
    </citation>
    <scope>NUCLEOTIDE SEQUENCE [LARGE SCALE GENOMIC DNA]</scope>
    <source>
        <strain evidence="2 3">cv. Gransden 2004</strain>
    </source>
</reference>
<organism evidence="1">
    <name type="scientific">Physcomitrium patens</name>
    <name type="common">Spreading-leaved earth moss</name>
    <name type="synonym">Physcomitrella patens</name>
    <dbReference type="NCBI Taxonomy" id="3218"/>
    <lineage>
        <taxon>Eukaryota</taxon>
        <taxon>Viridiplantae</taxon>
        <taxon>Streptophyta</taxon>
        <taxon>Embryophyta</taxon>
        <taxon>Bryophyta</taxon>
        <taxon>Bryophytina</taxon>
        <taxon>Bryopsida</taxon>
        <taxon>Funariidae</taxon>
        <taxon>Funariales</taxon>
        <taxon>Funariaceae</taxon>
        <taxon>Physcomitrium</taxon>
    </lineage>
</organism>
<reference evidence="1 3" key="1">
    <citation type="journal article" date="2008" name="Science">
        <title>The Physcomitrella genome reveals evolutionary insights into the conquest of land by plants.</title>
        <authorList>
            <person name="Rensing S."/>
            <person name="Lang D."/>
            <person name="Zimmer A."/>
            <person name="Terry A."/>
            <person name="Salamov A."/>
            <person name="Shapiro H."/>
            <person name="Nishiyama T."/>
            <person name="Perroud P.-F."/>
            <person name="Lindquist E."/>
            <person name="Kamisugi Y."/>
            <person name="Tanahashi T."/>
            <person name="Sakakibara K."/>
            <person name="Fujita T."/>
            <person name="Oishi K."/>
            <person name="Shin-I T."/>
            <person name="Kuroki Y."/>
            <person name="Toyoda A."/>
            <person name="Suzuki Y."/>
            <person name="Hashimoto A."/>
            <person name="Yamaguchi K."/>
            <person name="Sugano A."/>
            <person name="Kohara Y."/>
            <person name="Fujiyama A."/>
            <person name="Anterola A."/>
            <person name="Aoki S."/>
            <person name="Ashton N."/>
            <person name="Barbazuk W.B."/>
            <person name="Barker E."/>
            <person name="Bennetzen J."/>
            <person name="Bezanilla M."/>
            <person name="Blankenship R."/>
            <person name="Cho S.H."/>
            <person name="Dutcher S."/>
            <person name="Estelle M."/>
            <person name="Fawcett J.A."/>
            <person name="Gundlach H."/>
            <person name="Hanada K."/>
            <person name="Heyl A."/>
            <person name="Hicks K.A."/>
            <person name="Hugh J."/>
            <person name="Lohr M."/>
            <person name="Mayer K."/>
            <person name="Melkozernov A."/>
            <person name="Murata T."/>
            <person name="Nelson D."/>
            <person name="Pils B."/>
            <person name="Prigge M."/>
            <person name="Reiss B."/>
            <person name="Renner T."/>
            <person name="Rombauts S."/>
            <person name="Rushton P."/>
            <person name="Sanderfoot A."/>
            <person name="Schween G."/>
            <person name="Shiu S.-H."/>
            <person name="Stueber K."/>
            <person name="Theodoulou F.L."/>
            <person name="Tu H."/>
            <person name="Van de Peer Y."/>
            <person name="Verrier P.J."/>
            <person name="Waters E."/>
            <person name="Wood A."/>
            <person name="Yang L."/>
            <person name="Cove D."/>
            <person name="Cuming A."/>
            <person name="Hasebe M."/>
            <person name="Lucas S."/>
            <person name="Mishler D.B."/>
            <person name="Reski R."/>
            <person name="Grigoriev I."/>
            <person name="Quatrano R.S."/>
            <person name="Boore J.L."/>
        </authorList>
    </citation>
    <scope>NUCLEOTIDE SEQUENCE [LARGE SCALE GENOMIC DNA]</scope>
    <source>
        <strain evidence="2 3">cv. Gransden 2004</strain>
    </source>
</reference>
<dbReference type="Gramene" id="Pp3c1_36920V3.1">
    <property type="protein sequence ID" value="PAC:32971085.CDS.1"/>
    <property type="gene ID" value="Pp3c1_36920"/>
</dbReference>
<evidence type="ECO:0000313" key="3">
    <source>
        <dbReference type="Proteomes" id="UP000006727"/>
    </source>
</evidence>
<name>A0A2K1LB86_PHYPA</name>
<evidence type="ECO:0000313" key="2">
    <source>
        <dbReference type="EnsemblPlants" id="PAC:32971085.CDS.1"/>
    </source>
</evidence>
<reference evidence="2" key="3">
    <citation type="submission" date="2020-12" db="UniProtKB">
        <authorList>
            <consortium name="EnsemblPlants"/>
        </authorList>
    </citation>
    <scope>IDENTIFICATION</scope>
</reference>
<dbReference type="EMBL" id="ABEU02000001">
    <property type="protein sequence ID" value="PNR63290.1"/>
    <property type="molecule type" value="Genomic_DNA"/>
</dbReference>
<keyword evidence="3" id="KW-1185">Reference proteome</keyword>
<dbReference type="EnsemblPlants" id="Pp3c1_36920V3.1">
    <property type="protein sequence ID" value="PAC:32971085.CDS.1"/>
    <property type="gene ID" value="Pp3c1_36920"/>
</dbReference>
<sequence>MIGSWQNFEGLIRLHSSTHQLIRSENKILIGSLASAADLLFPHQDCNGTYSKLKTIKKLSLPLSLTHNR</sequence>
<accession>A0A2K1LB86</accession>
<evidence type="ECO:0000313" key="1">
    <source>
        <dbReference type="EMBL" id="PNR63290.1"/>
    </source>
</evidence>
<dbReference type="InParanoid" id="A0A2K1LB86"/>
<dbReference type="Proteomes" id="UP000006727">
    <property type="component" value="Chromosome 1"/>
</dbReference>